<dbReference type="SUPFAM" id="SSF109854">
    <property type="entry name" value="DinB/YfiT-like putative metalloenzymes"/>
    <property type="match status" value="1"/>
</dbReference>
<gene>
    <name evidence="1" type="ORF">ACE1CA_34250</name>
</gene>
<evidence type="ECO:0000313" key="2">
    <source>
        <dbReference type="Proteomes" id="UP001576780"/>
    </source>
</evidence>
<reference evidence="1 2" key="1">
    <citation type="submission" date="2024-09" db="EMBL/GenBank/DDBJ databases">
        <title>Floridaenema gen nov. (Aerosakkonemataceae, Aerosakkonematales ord. nov., Cyanobacteria) from benthic tropical and subtropical fresh waters, with the description of four new species.</title>
        <authorList>
            <person name="Moretto J.A."/>
            <person name="Berthold D.E."/>
            <person name="Lefler F.W."/>
            <person name="Huang I.-S."/>
            <person name="Laughinghouse H. IV."/>
        </authorList>
    </citation>
    <scope>NUCLEOTIDE SEQUENCE [LARGE SCALE GENOMIC DNA]</scope>
    <source>
        <strain evidence="1 2">BLCC-F167</strain>
    </source>
</reference>
<dbReference type="EMBL" id="JBHFNT010000314">
    <property type="protein sequence ID" value="MFB2839581.1"/>
    <property type="molecule type" value="Genomic_DNA"/>
</dbReference>
<dbReference type="Gene3D" id="1.20.120.450">
    <property type="entry name" value="dinb family like domain"/>
    <property type="match status" value="1"/>
</dbReference>
<comment type="caution">
    <text evidence="1">The sequence shown here is derived from an EMBL/GenBank/DDBJ whole genome shotgun (WGS) entry which is preliminary data.</text>
</comment>
<sequence length="175" mass="19888">MRTHKMPSQNVDLIRTLFQSRLATLEHLLKSAKTHFCDDESFLNKRIAADMLPFGTQVAFTCNQPRNFALWCEGKPASNLDPDVTSLAQAYEHIANTLELLVGINTVDTKLAEVTRIDLGQSLYIELSGNAYVNEFLIPNFYFHLVTAYDILRMAGVPIGKRDYMMHLVPLIRKE</sequence>
<name>A0ABV4WY46_9CYAN</name>
<dbReference type="Pfam" id="PF09351">
    <property type="entry name" value="DUF1993"/>
    <property type="match status" value="1"/>
</dbReference>
<dbReference type="InterPro" id="IPR034660">
    <property type="entry name" value="DinB/YfiT-like"/>
</dbReference>
<dbReference type="PANTHER" id="PTHR36922">
    <property type="entry name" value="BLL2446 PROTEIN"/>
    <property type="match status" value="1"/>
</dbReference>
<accession>A0ABV4WY46</accession>
<organism evidence="1 2">
    <name type="scientific">Floridaenema evergladense BLCC-F167</name>
    <dbReference type="NCBI Taxonomy" id="3153639"/>
    <lineage>
        <taxon>Bacteria</taxon>
        <taxon>Bacillati</taxon>
        <taxon>Cyanobacteriota</taxon>
        <taxon>Cyanophyceae</taxon>
        <taxon>Oscillatoriophycideae</taxon>
        <taxon>Aerosakkonematales</taxon>
        <taxon>Aerosakkonemataceae</taxon>
        <taxon>Floridanema</taxon>
        <taxon>Floridanema evergladense</taxon>
    </lineage>
</organism>
<proteinExistence type="predicted"/>
<evidence type="ECO:0000313" key="1">
    <source>
        <dbReference type="EMBL" id="MFB2839581.1"/>
    </source>
</evidence>
<dbReference type="PANTHER" id="PTHR36922:SF1">
    <property type="entry name" value="DUF1993 DOMAIN-CONTAINING PROTEIN"/>
    <property type="match status" value="1"/>
</dbReference>
<dbReference type="Proteomes" id="UP001576780">
    <property type="component" value="Unassembled WGS sequence"/>
</dbReference>
<keyword evidence="2" id="KW-1185">Reference proteome</keyword>
<dbReference type="InterPro" id="IPR018531">
    <property type="entry name" value="DUF1993"/>
</dbReference>
<protein>
    <submittedName>
        <fullName evidence="1">DUF1993 domain-containing protein</fullName>
    </submittedName>
</protein>